<comment type="catalytic activity">
    <reaction evidence="8 9">
        <text>tRNA(Arg) + L-arginine + ATP = L-arginyl-tRNA(Arg) + AMP + diphosphate</text>
        <dbReference type="Rhea" id="RHEA:20301"/>
        <dbReference type="Rhea" id="RHEA-COMP:9658"/>
        <dbReference type="Rhea" id="RHEA-COMP:9673"/>
        <dbReference type="ChEBI" id="CHEBI:30616"/>
        <dbReference type="ChEBI" id="CHEBI:32682"/>
        <dbReference type="ChEBI" id="CHEBI:33019"/>
        <dbReference type="ChEBI" id="CHEBI:78442"/>
        <dbReference type="ChEBI" id="CHEBI:78513"/>
        <dbReference type="ChEBI" id="CHEBI:456215"/>
        <dbReference type="EC" id="6.1.1.19"/>
    </reaction>
</comment>
<dbReference type="InterPro" id="IPR036695">
    <property type="entry name" value="Arg-tRNA-synth_N_sf"/>
</dbReference>
<sequence>MQVRNKLRQSVKNSIKILQESAKLPAGSFNKIKIERSNREGQGDYSTSIAMQVASSSGRKPKTIAKVILEQLQKDEKLLKIFSEIKVASPGFINFYFSNEYLKQQVSYILKTNNFGSVNVGRGEKLNLEFVSVNPTGELHIGHGRTAFYGDVLANILSFANFDIKREYYINNARQSAQIKELGKTALKRGTSYKSPYLDEKLKQYSSKLKNIKTASAAGYFLAGKIMQDIEKFLHEEAKIKFDIWKEEEGLYKNNLVTNTFNELQKKKLVYEKEGATWLRTTKYGDSQDQVLIRGSGESTYLMADIAYHRDKARRGFKKLINIWGADHQGHVGRLKAAMKSFKITDLDILISQLVTLKGKMRLSKRRGNVISLHDLLKEVGLDVTRYFYLTKSLDAQMEFDLELAREQSQKNPVFYIQYTHARIRSILKKVQNATDSNKFSVSKKNMNELKEYGEMKLIKELVAFPDIIEDIAHDYQVHRLTTYVHELAQIFSQFYRDFRIIEDNPSSTAFNINKGRLALAIATGLVIGKSLKLLGINAPEKM</sequence>
<gene>
    <name evidence="9" type="primary">argS</name>
    <name evidence="13" type="ORF">A3F45_01055</name>
</gene>
<dbReference type="GO" id="GO:0005737">
    <property type="term" value="C:cytoplasm"/>
    <property type="evidence" value="ECO:0007669"/>
    <property type="project" value="UniProtKB-SubCell"/>
</dbReference>
<dbReference type="InterPro" id="IPR001412">
    <property type="entry name" value="aa-tRNA-synth_I_CS"/>
</dbReference>
<reference evidence="13 14" key="1">
    <citation type="journal article" date="2016" name="Nat. Commun.">
        <title>Thousands of microbial genomes shed light on interconnected biogeochemical processes in an aquifer system.</title>
        <authorList>
            <person name="Anantharaman K."/>
            <person name="Brown C.T."/>
            <person name="Hug L.A."/>
            <person name="Sharon I."/>
            <person name="Castelle C.J."/>
            <person name="Probst A.J."/>
            <person name="Thomas B.C."/>
            <person name="Singh A."/>
            <person name="Wilkins M.J."/>
            <person name="Karaoz U."/>
            <person name="Brodie E.L."/>
            <person name="Williams K.H."/>
            <person name="Hubbard S.S."/>
            <person name="Banfield J.F."/>
        </authorList>
    </citation>
    <scope>NUCLEOTIDE SEQUENCE [LARGE SCALE GENOMIC DNA]</scope>
</reference>
<dbReference type="EMBL" id="MFBL01000049">
    <property type="protein sequence ID" value="OGE03841.1"/>
    <property type="molecule type" value="Genomic_DNA"/>
</dbReference>
<dbReference type="PRINTS" id="PR01038">
    <property type="entry name" value="TRNASYNTHARG"/>
</dbReference>
<feature type="domain" description="DALR anticodon binding" evidence="11">
    <location>
        <begin position="417"/>
        <end position="543"/>
    </location>
</feature>
<feature type="short sequence motif" description="'HIGH' region" evidence="9">
    <location>
        <begin position="133"/>
        <end position="143"/>
    </location>
</feature>
<dbReference type="EC" id="6.1.1.19" evidence="9"/>
<comment type="subcellular location">
    <subcellularLocation>
        <location evidence="9">Cytoplasm</location>
    </subcellularLocation>
</comment>
<dbReference type="Proteomes" id="UP000178369">
    <property type="component" value="Unassembled WGS sequence"/>
</dbReference>
<dbReference type="Gene3D" id="3.40.50.620">
    <property type="entry name" value="HUPs"/>
    <property type="match status" value="1"/>
</dbReference>
<keyword evidence="4 9" id="KW-0547">Nucleotide-binding</keyword>
<dbReference type="Pfam" id="PF03485">
    <property type="entry name" value="Arg_tRNA_synt_N"/>
    <property type="match status" value="1"/>
</dbReference>
<dbReference type="SMART" id="SM00836">
    <property type="entry name" value="DALR_1"/>
    <property type="match status" value="1"/>
</dbReference>
<dbReference type="InterPro" id="IPR008909">
    <property type="entry name" value="DALR_anticod-bd"/>
</dbReference>
<dbReference type="SUPFAM" id="SSF52374">
    <property type="entry name" value="Nucleotidylyl transferase"/>
    <property type="match status" value="1"/>
</dbReference>
<dbReference type="InterPro" id="IPR005148">
    <property type="entry name" value="Arg-tRNA-synth_N"/>
</dbReference>
<dbReference type="AlphaFoldDB" id="A0A1F5HIB1"/>
<evidence type="ECO:0000313" key="13">
    <source>
        <dbReference type="EMBL" id="OGE03841.1"/>
    </source>
</evidence>
<keyword evidence="3 9" id="KW-0436">Ligase</keyword>
<name>A0A1F5HIB1_9BACT</name>
<dbReference type="SUPFAM" id="SSF47323">
    <property type="entry name" value="Anticodon-binding domain of a subclass of class I aminoacyl-tRNA synthetases"/>
    <property type="match status" value="1"/>
</dbReference>
<protein>
    <recommendedName>
        <fullName evidence="9">Arginine--tRNA ligase</fullName>
        <ecNumber evidence="9">6.1.1.19</ecNumber>
    </recommendedName>
    <alternativeName>
        <fullName evidence="9">Arginyl-tRNA synthetase</fullName>
        <shortName evidence="9">ArgRS</shortName>
    </alternativeName>
</protein>
<dbReference type="Gene3D" id="3.30.1360.70">
    <property type="entry name" value="Arginyl tRNA synthetase N-terminal domain"/>
    <property type="match status" value="1"/>
</dbReference>
<evidence type="ECO:0000256" key="5">
    <source>
        <dbReference type="ARBA" id="ARBA00022840"/>
    </source>
</evidence>
<dbReference type="InterPro" id="IPR009080">
    <property type="entry name" value="tRNAsynth_Ia_anticodon-bd"/>
</dbReference>
<comment type="caution">
    <text evidence="13">The sequence shown here is derived from an EMBL/GenBank/DDBJ whole genome shotgun (WGS) entry which is preliminary data.</text>
</comment>
<dbReference type="Pfam" id="PF05746">
    <property type="entry name" value="DALR_1"/>
    <property type="match status" value="1"/>
</dbReference>
<dbReference type="InterPro" id="IPR001278">
    <property type="entry name" value="Arg-tRNA-ligase"/>
</dbReference>
<evidence type="ECO:0000256" key="8">
    <source>
        <dbReference type="ARBA" id="ARBA00049339"/>
    </source>
</evidence>
<dbReference type="GO" id="GO:0006420">
    <property type="term" value="P:arginyl-tRNA aminoacylation"/>
    <property type="evidence" value="ECO:0007669"/>
    <property type="project" value="UniProtKB-UniRule"/>
</dbReference>
<evidence type="ECO:0000256" key="10">
    <source>
        <dbReference type="RuleBase" id="RU363038"/>
    </source>
</evidence>
<keyword evidence="2 9" id="KW-0963">Cytoplasm</keyword>
<dbReference type="GO" id="GO:0004814">
    <property type="term" value="F:arginine-tRNA ligase activity"/>
    <property type="evidence" value="ECO:0007669"/>
    <property type="project" value="UniProtKB-UniRule"/>
</dbReference>
<dbReference type="CDD" id="cd00671">
    <property type="entry name" value="ArgRS_core"/>
    <property type="match status" value="1"/>
</dbReference>
<evidence type="ECO:0000256" key="3">
    <source>
        <dbReference type="ARBA" id="ARBA00022598"/>
    </source>
</evidence>
<proteinExistence type="inferred from homology"/>
<dbReference type="PANTHER" id="PTHR11956">
    <property type="entry name" value="ARGINYL-TRNA SYNTHETASE"/>
    <property type="match status" value="1"/>
</dbReference>
<evidence type="ECO:0000256" key="6">
    <source>
        <dbReference type="ARBA" id="ARBA00022917"/>
    </source>
</evidence>
<comment type="similarity">
    <text evidence="1 9 10">Belongs to the class-I aminoacyl-tRNA synthetase family.</text>
</comment>
<keyword evidence="5 9" id="KW-0067">ATP-binding</keyword>
<dbReference type="SUPFAM" id="SSF55190">
    <property type="entry name" value="Arginyl-tRNA synthetase (ArgRS), N-terminal 'additional' domain"/>
    <property type="match status" value="1"/>
</dbReference>
<dbReference type="PANTHER" id="PTHR11956:SF5">
    <property type="entry name" value="ARGININE--TRNA LIGASE, CYTOPLASMIC"/>
    <property type="match status" value="1"/>
</dbReference>
<organism evidence="13 14">
    <name type="scientific">Candidatus Curtissbacteria bacterium RIFCSPHIGHO2_12_FULL_41_17</name>
    <dbReference type="NCBI Taxonomy" id="1797722"/>
    <lineage>
        <taxon>Bacteria</taxon>
        <taxon>Candidatus Curtissiibacteriota</taxon>
    </lineage>
</organism>
<evidence type="ECO:0000256" key="9">
    <source>
        <dbReference type="HAMAP-Rule" id="MF_00123"/>
    </source>
</evidence>
<evidence type="ECO:0000313" key="14">
    <source>
        <dbReference type="Proteomes" id="UP000178369"/>
    </source>
</evidence>
<evidence type="ECO:0000256" key="1">
    <source>
        <dbReference type="ARBA" id="ARBA00005594"/>
    </source>
</evidence>
<evidence type="ECO:0000259" key="11">
    <source>
        <dbReference type="SMART" id="SM00836"/>
    </source>
</evidence>
<evidence type="ECO:0000259" key="12">
    <source>
        <dbReference type="SMART" id="SM01016"/>
    </source>
</evidence>
<keyword evidence="7 9" id="KW-0030">Aminoacyl-tRNA synthetase</keyword>
<comment type="subunit">
    <text evidence="9">Monomer.</text>
</comment>
<dbReference type="GO" id="GO:0005524">
    <property type="term" value="F:ATP binding"/>
    <property type="evidence" value="ECO:0007669"/>
    <property type="project" value="UniProtKB-UniRule"/>
</dbReference>
<dbReference type="SMART" id="SM01016">
    <property type="entry name" value="Arg_tRNA_synt_N"/>
    <property type="match status" value="1"/>
</dbReference>
<feature type="domain" description="Arginyl tRNA synthetase N-terminal" evidence="12">
    <location>
        <begin position="1"/>
        <end position="97"/>
    </location>
</feature>
<dbReference type="FunFam" id="1.10.730.10:FF:000006">
    <property type="entry name" value="Arginyl-tRNA synthetase 2, mitochondrial"/>
    <property type="match status" value="1"/>
</dbReference>
<dbReference type="InterPro" id="IPR035684">
    <property type="entry name" value="ArgRS_core"/>
</dbReference>
<dbReference type="PROSITE" id="PS00178">
    <property type="entry name" value="AA_TRNA_LIGASE_I"/>
    <property type="match status" value="1"/>
</dbReference>
<dbReference type="HAMAP" id="MF_00123">
    <property type="entry name" value="Arg_tRNA_synth"/>
    <property type="match status" value="1"/>
</dbReference>
<dbReference type="Gene3D" id="1.10.730.10">
    <property type="entry name" value="Isoleucyl-tRNA Synthetase, Domain 1"/>
    <property type="match status" value="1"/>
</dbReference>
<evidence type="ECO:0000256" key="2">
    <source>
        <dbReference type="ARBA" id="ARBA00022490"/>
    </source>
</evidence>
<dbReference type="Pfam" id="PF00750">
    <property type="entry name" value="tRNA-synt_1d"/>
    <property type="match status" value="1"/>
</dbReference>
<keyword evidence="6 9" id="KW-0648">Protein biosynthesis</keyword>
<accession>A0A1F5HIB1</accession>
<evidence type="ECO:0000256" key="7">
    <source>
        <dbReference type="ARBA" id="ARBA00023146"/>
    </source>
</evidence>
<evidence type="ECO:0000256" key="4">
    <source>
        <dbReference type="ARBA" id="ARBA00022741"/>
    </source>
</evidence>
<dbReference type="InterPro" id="IPR014729">
    <property type="entry name" value="Rossmann-like_a/b/a_fold"/>
</dbReference>